<dbReference type="PROSITE" id="PS50879">
    <property type="entry name" value="RNASE_H_1"/>
    <property type="match status" value="1"/>
</dbReference>
<feature type="domain" description="RNase H type-1" evidence="1">
    <location>
        <begin position="131"/>
        <end position="264"/>
    </location>
</feature>
<gene>
    <name evidence="2" type="ORF">Acr_24g0009340</name>
</gene>
<dbReference type="GO" id="GO:0003676">
    <property type="term" value="F:nucleic acid binding"/>
    <property type="evidence" value="ECO:0007669"/>
    <property type="project" value="InterPro"/>
</dbReference>
<dbReference type="GO" id="GO:0004523">
    <property type="term" value="F:RNA-DNA hybrid ribonuclease activity"/>
    <property type="evidence" value="ECO:0007669"/>
    <property type="project" value="InterPro"/>
</dbReference>
<accession>A0A7J0GW50</accession>
<keyword evidence="3" id="KW-1185">Reference proteome</keyword>
<dbReference type="Proteomes" id="UP000585474">
    <property type="component" value="Unassembled WGS sequence"/>
</dbReference>
<evidence type="ECO:0000313" key="3">
    <source>
        <dbReference type="Proteomes" id="UP000585474"/>
    </source>
</evidence>
<proteinExistence type="predicted"/>
<dbReference type="PANTHER" id="PTHR48475">
    <property type="entry name" value="RIBONUCLEASE H"/>
    <property type="match status" value="1"/>
</dbReference>
<reference evidence="2 3" key="1">
    <citation type="submission" date="2019-07" db="EMBL/GenBank/DDBJ databases">
        <title>De Novo Assembly of kiwifruit Actinidia rufa.</title>
        <authorList>
            <person name="Sugita-Konishi S."/>
            <person name="Sato K."/>
            <person name="Mori E."/>
            <person name="Abe Y."/>
            <person name="Kisaki G."/>
            <person name="Hamano K."/>
            <person name="Suezawa K."/>
            <person name="Otani M."/>
            <person name="Fukuda T."/>
            <person name="Manabe T."/>
            <person name="Gomi K."/>
            <person name="Tabuchi M."/>
            <person name="Akimitsu K."/>
            <person name="Kataoka I."/>
        </authorList>
    </citation>
    <scope>NUCLEOTIDE SEQUENCE [LARGE SCALE GENOMIC DNA]</scope>
    <source>
        <strain evidence="3">cv. Fuchu</strain>
    </source>
</reference>
<organism evidence="2 3">
    <name type="scientific">Actinidia rufa</name>
    <dbReference type="NCBI Taxonomy" id="165716"/>
    <lineage>
        <taxon>Eukaryota</taxon>
        <taxon>Viridiplantae</taxon>
        <taxon>Streptophyta</taxon>
        <taxon>Embryophyta</taxon>
        <taxon>Tracheophyta</taxon>
        <taxon>Spermatophyta</taxon>
        <taxon>Magnoliopsida</taxon>
        <taxon>eudicotyledons</taxon>
        <taxon>Gunneridae</taxon>
        <taxon>Pentapetalae</taxon>
        <taxon>asterids</taxon>
        <taxon>Ericales</taxon>
        <taxon>Actinidiaceae</taxon>
        <taxon>Actinidia</taxon>
    </lineage>
</organism>
<dbReference type="SUPFAM" id="SSF53098">
    <property type="entry name" value="Ribonuclease H-like"/>
    <property type="match status" value="1"/>
</dbReference>
<dbReference type="InterPro" id="IPR012337">
    <property type="entry name" value="RNaseH-like_sf"/>
</dbReference>
<dbReference type="InterPro" id="IPR036397">
    <property type="entry name" value="RNaseH_sf"/>
</dbReference>
<name>A0A7J0GW50_9ERIC</name>
<dbReference type="AlphaFoldDB" id="A0A7J0GW50"/>
<dbReference type="Pfam" id="PF13456">
    <property type="entry name" value="RVT_3"/>
    <property type="match status" value="1"/>
</dbReference>
<dbReference type="EMBL" id="BJWL01000024">
    <property type="protein sequence ID" value="GFZ14744.1"/>
    <property type="molecule type" value="Genomic_DNA"/>
</dbReference>
<evidence type="ECO:0000259" key="1">
    <source>
        <dbReference type="PROSITE" id="PS50879"/>
    </source>
</evidence>
<dbReference type="PANTHER" id="PTHR48475:SF2">
    <property type="entry name" value="RIBONUCLEASE H"/>
    <property type="match status" value="1"/>
</dbReference>
<sequence length="319" mass="35868">MHLCSHLLPRQSPSSLLGNRTHPMVNAGQALDLKGIHHGIHVNHPWPDSPNRGYADNRPTTGDIQTIHGGFGLGGCSSSSQIRHTREARGRASEEVYNVSIPKSETLPSITFTNEDLRGSTHFTPLWSDLKEDQYCPWVDQAALVFGDETPPDYSLVLQILSGEQMEYAIYIGFKATNNEVEYEAFLFGLRVAIELEIESLDIYNDSQLVVNQVQGDYLSKDLRMMVYLDKVKVMSMKIKDFKICQIPKEENKQVDALANLASAFDFISDRSVPLEFLPNPSIDVAKTILQTTIDPPWMDGIITYLKDKELPSDKLQTR</sequence>
<protein>
    <recommendedName>
        <fullName evidence="1">RNase H type-1 domain-containing protein</fullName>
    </recommendedName>
</protein>
<dbReference type="InterPro" id="IPR002156">
    <property type="entry name" value="RNaseH_domain"/>
</dbReference>
<dbReference type="Gene3D" id="3.30.420.10">
    <property type="entry name" value="Ribonuclease H-like superfamily/Ribonuclease H"/>
    <property type="match status" value="1"/>
</dbReference>
<dbReference type="OrthoDB" id="1740909at2759"/>
<dbReference type="CDD" id="cd09279">
    <property type="entry name" value="RNase_HI_like"/>
    <property type="match status" value="1"/>
</dbReference>
<evidence type="ECO:0000313" key="2">
    <source>
        <dbReference type="EMBL" id="GFZ14744.1"/>
    </source>
</evidence>
<comment type="caution">
    <text evidence="2">The sequence shown here is derived from an EMBL/GenBank/DDBJ whole genome shotgun (WGS) entry which is preliminary data.</text>
</comment>